<dbReference type="NCBIfam" id="NF003349">
    <property type="entry name" value="PRK04375.1-2"/>
    <property type="match status" value="1"/>
</dbReference>
<evidence type="ECO:0000256" key="14">
    <source>
        <dbReference type="HAMAP-Rule" id="MF_00154"/>
    </source>
</evidence>
<dbReference type="PANTHER" id="PTHR43448">
    <property type="entry name" value="PROTOHEME IX FARNESYLTRANSFERASE, MITOCHONDRIAL"/>
    <property type="match status" value="1"/>
</dbReference>
<evidence type="ECO:0000256" key="10">
    <source>
        <dbReference type="ARBA" id="ARBA00030253"/>
    </source>
</evidence>
<feature type="region of interest" description="Disordered" evidence="15">
    <location>
        <begin position="1"/>
        <end position="24"/>
    </location>
</feature>
<comment type="function">
    <text evidence="14">Converts heme B (protoheme IX) to heme O by substitution of the vinyl group on carbon 2 of heme B porphyrin ring with a hydroxyethyl farnesyl side group.</text>
</comment>
<keyword evidence="4 14" id="KW-1003">Cell membrane</keyword>
<evidence type="ECO:0000256" key="11">
    <source>
        <dbReference type="ARBA" id="ARBA00040810"/>
    </source>
</evidence>
<evidence type="ECO:0000256" key="9">
    <source>
        <dbReference type="ARBA" id="ARBA00023136"/>
    </source>
</evidence>
<name>A0ABV6P747_9MICC</name>
<comment type="caution">
    <text evidence="16">The sequence shown here is derived from an EMBL/GenBank/DDBJ whole genome shotgun (WGS) entry which is preliminary data.</text>
</comment>
<evidence type="ECO:0000313" key="17">
    <source>
        <dbReference type="Proteomes" id="UP001589862"/>
    </source>
</evidence>
<feature type="transmembrane region" description="Helical" evidence="14">
    <location>
        <begin position="189"/>
        <end position="207"/>
    </location>
</feature>
<evidence type="ECO:0000256" key="3">
    <source>
        <dbReference type="ARBA" id="ARBA00012292"/>
    </source>
</evidence>
<gene>
    <name evidence="14" type="primary">ctaB</name>
    <name evidence="16" type="ORF">ACFFFR_00965</name>
</gene>
<comment type="miscellaneous">
    <text evidence="14">Carbon 2 of the heme B porphyrin ring is defined according to the Fischer nomenclature.</text>
</comment>
<feature type="transmembrane region" description="Helical" evidence="14">
    <location>
        <begin position="234"/>
        <end position="255"/>
    </location>
</feature>
<evidence type="ECO:0000256" key="8">
    <source>
        <dbReference type="ARBA" id="ARBA00023133"/>
    </source>
</evidence>
<evidence type="ECO:0000256" key="12">
    <source>
        <dbReference type="ARBA" id="ARBA00042475"/>
    </source>
</evidence>
<dbReference type="GO" id="GO:0008495">
    <property type="term" value="F:protoheme IX farnesyltransferase activity"/>
    <property type="evidence" value="ECO:0007669"/>
    <property type="project" value="UniProtKB-EC"/>
</dbReference>
<dbReference type="InterPro" id="IPR006369">
    <property type="entry name" value="Protohaem_IX_farnesylTrfase"/>
</dbReference>
<dbReference type="HAMAP" id="MF_00154">
    <property type="entry name" value="CyoE_CtaB"/>
    <property type="match status" value="1"/>
</dbReference>
<evidence type="ECO:0000256" key="6">
    <source>
        <dbReference type="ARBA" id="ARBA00022692"/>
    </source>
</evidence>
<dbReference type="EMBL" id="JBHLUB010000001">
    <property type="protein sequence ID" value="MFC0580959.1"/>
    <property type="molecule type" value="Genomic_DNA"/>
</dbReference>
<comment type="pathway">
    <text evidence="2 14">Porphyrin-containing compound metabolism; heme O biosynthesis; heme O from protoheme: step 1/1.</text>
</comment>
<dbReference type="Proteomes" id="UP001589862">
    <property type="component" value="Unassembled WGS sequence"/>
</dbReference>
<reference evidence="16 17" key="1">
    <citation type="submission" date="2024-09" db="EMBL/GenBank/DDBJ databases">
        <authorList>
            <person name="Sun Q."/>
            <person name="Mori K."/>
        </authorList>
    </citation>
    <scope>NUCLEOTIDE SEQUENCE [LARGE SCALE GENOMIC DNA]</scope>
    <source>
        <strain evidence="16 17">NCAIM B.02604</strain>
    </source>
</reference>
<dbReference type="PANTHER" id="PTHR43448:SF7">
    <property type="entry name" value="4-HYDROXYBENZOATE SOLANESYLTRANSFERASE"/>
    <property type="match status" value="1"/>
</dbReference>
<feature type="transmembrane region" description="Helical" evidence="14">
    <location>
        <begin position="164"/>
        <end position="183"/>
    </location>
</feature>
<protein>
    <recommendedName>
        <fullName evidence="11 14">Protoheme IX farnesyltransferase</fullName>
        <ecNumber evidence="3 14">2.5.1.141</ecNumber>
    </recommendedName>
    <alternativeName>
        <fullName evidence="12 14">Heme B farnesyltransferase</fullName>
    </alternativeName>
    <alternativeName>
        <fullName evidence="10 14">Heme O synthase</fullName>
    </alternativeName>
</protein>
<keyword evidence="7 14" id="KW-1133">Transmembrane helix</keyword>
<evidence type="ECO:0000256" key="15">
    <source>
        <dbReference type="SAM" id="MobiDB-lite"/>
    </source>
</evidence>
<keyword evidence="6 14" id="KW-0812">Transmembrane</keyword>
<proteinExistence type="inferred from homology"/>
<keyword evidence="9 14" id="KW-0472">Membrane</keyword>
<comment type="subcellular location">
    <subcellularLocation>
        <location evidence="1 14">Cell membrane</location>
        <topology evidence="1 14">Multi-pass membrane protein</topology>
    </subcellularLocation>
</comment>
<feature type="transmembrane region" description="Helical" evidence="14">
    <location>
        <begin position="302"/>
        <end position="325"/>
    </location>
</feature>
<feature type="transmembrane region" description="Helical" evidence="14">
    <location>
        <begin position="110"/>
        <end position="131"/>
    </location>
</feature>
<keyword evidence="8 14" id="KW-0350">Heme biosynthesis</keyword>
<evidence type="ECO:0000256" key="2">
    <source>
        <dbReference type="ARBA" id="ARBA00004919"/>
    </source>
</evidence>
<sequence length="327" mass="35640">MATGNPNLEAGQVHSNPNQAETPQKIGFKRKAKAYFALTKPRVIELLLVTTLPTMIFAERGFPNIWLVLATMLGGALAAGASGAFNNYIDRDIDHLMARTENRPHVTGEVSARETFIFASILAVSSIAILWLGANFLAAMLGVGAIFFYVVIYSLILKRRTQQNIIWGGIAGCFPVLIAWAAVRDTVEAPAWILFLVIFLWTPPHYWPLSMKYKDDYQAADVPMLGAVANAKTVSVQVVLYAYATVAISLLLIPMGWAGPVYSVAALASGAWFIYETHVLYNKAQALKATEKQAMKVFHLSISYMTILFLGVALDPFIGGPLVTIGG</sequence>
<dbReference type="EC" id="2.5.1.141" evidence="3 14"/>
<dbReference type="RefSeq" id="WP_377457407.1">
    <property type="nucleotide sequence ID" value="NZ_JBHLUB010000001.1"/>
</dbReference>
<comment type="similarity">
    <text evidence="14">Belongs to the UbiA prenyltransferase family. Protoheme IX farnesyltransferase subfamily.</text>
</comment>
<feature type="transmembrane region" description="Helical" evidence="14">
    <location>
        <begin position="261"/>
        <end position="281"/>
    </location>
</feature>
<feature type="transmembrane region" description="Helical" evidence="14">
    <location>
        <begin position="65"/>
        <end position="89"/>
    </location>
</feature>
<dbReference type="Pfam" id="PF01040">
    <property type="entry name" value="UbiA"/>
    <property type="match status" value="1"/>
</dbReference>
<dbReference type="CDD" id="cd13957">
    <property type="entry name" value="PT_UbiA_Cox10"/>
    <property type="match status" value="1"/>
</dbReference>
<keyword evidence="5 14" id="KW-0808">Transferase</keyword>
<organism evidence="16 17">
    <name type="scientific">Micrococcoides hystricis</name>
    <dbReference type="NCBI Taxonomy" id="1572761"/>
    <lineage>
        <taxon>Bacteria</taxon>
        <taxon>Bacillati</taxon>
        <taxon>Actinomycetota</taxon>
        <taxon>Actinomycetes</taxon>
        <taxon>Micrococcales</taxon>
        <taxon>Micrococcaceae</taxon>
        <taxon>Micrococcoides</taxon>
    </lineage>
</organism>
<feature type="transmembrane region" description="Helical" evidence="14">
    <location>
        <begin position="137"/>
        <end position="157"/>
    </location>
</feature>
<evidence type="ECO:0000256" key="13">
    <source>
        <dbReference type="ARBA" id="ARBA00047690"/>
    </source>
</evidence>
<evidence type="ECO:0000256" key="1">
    <source>
        <dbReference type="ARBA" id="ARBA00004651"/>
    </source>
</evidence>
<dbReference type="InterPro" id="IPR030470">
    <property type="entry name" value="UbiA_prenylTrfase_CS"/>
</dbReference>
<evidence type="ECO:0000313" key="16">
    <source>
        <dbReference type="EMBL" id="MFC0580959.1"/>
    </source>
</evidence>
<comment type="catalytic activity">
    <reaction evidence="13 14">
        <text>heme b + (2E,6E)-farnesyl diphosphate + H2O = Fe(II)-heme o + diphosphate</text>
        <dbReference type="Rhea" id="RHEA:28070"/>
        <dbReference type="ChEBI" id="CHEBI:15377"/>
        <dbReference type="ChEBI" id="CHEBI:33019"/>
        <dbReference type="ChEBI" id="CHEBI:60344"/>
        <dbReference type="ChEBI" id="CHEBI:60530"/>
        <dbReference type="ChEBI" id="CHEBI:175763"/>
        <dbReference type="EC" id="2.5.1.141"/>
    </reaction>
</comment>
<dbReference type="InterPro" id="IPR044878">
    <property type="entry name" value="UbiA_sf"/>
</dbReference>
<evidence type="ECO:0000256" key="4">
    <source>
        <dbReference type="ARBA" id="ARBA00022475"/>
    </source>
</evidence>
<dbReference type="PROSITE" id="PS00943">
    <property type="entry name" value="UBIA"/>
    <property type="match status" value="1"/>
</dbReference>
<dbReference type="Gene3D" id="1.10.357.140">
    <property type="entry name" value="UbiA prenyltransferase"/>
    <property type="match status" value="1"/>
</dbReference>
<evidence type="ECO:0000256" key="5">
    <source>
        <dbReference type="ARBA" id="ARBA00022679"/>
    </source>
</evidence>
<dbReference type="InterPro" id="IPR000537">
    <property type="entry name" value="UbiA_prenyltransferase"/>
</dbReference>
<accession>A0ABV6P747</accession>
<keyword evidence="17" id="KW-1185">Reference proteome</keyword>
<dbReference type="NCBIfam" id="TIGR01473">
    <property type="entry name" value="cyoE_ctaB"/>
    <property type="match status" value="1"/>
</dbReference>
<evidence type="ECO:0000256" key="7">
    <source>
        <dbReference type="ARBA" id="ARBA00022989"/>
    </source>
</evidence>
<feature type="compositionally biased region" description="Polar residues" evidence="15">
    <location>
        <begin position="13"/>
        <end position="22"/>
    </location>
</feature>